<name>A0A271IZS0_9BACT</name>
<sequence length="319" mass="33419">MTPAADALLDALVDYAGLFPPAGLDMAPAADLYAEHRAGPDAFLLGRFIVPATHLGELAEEVHRLGGTRWPLSVLGLAPQGDGADAWLDAAQKTLQTARDAEAQHDGLLNAERFELKLPAPLARDPDTLAGLLGDLDAAYLDGASVGPRAALEVPYLDDPETVEPAAQAVSDANGRAGRPAFALKLRCGGVTPDLVPEAEALARAIHHVIRGGAAFKATAGLHHPLPNDDEAVGTRMHGFLGVFGGAALARLHGLGPDDLAEILVDADPASWSVEDGLRWRSLRMSAAEVADARQQLALSFGSCSFAEPRDDLRALGWI</sequence>
<comment type="caution">
    <text evidence="1">The sequence shown here is derived from an EMBL/GenBank/DDBJ whole genome shotgun (WGS) entry which is preliminary data.</text>
</comment>
<dbReference type="EMBL" id="MQWD01000001">
    <property type="protein sequence ID" value="PAP76736.1"/>
    <property type="molecule type" value="Genomic_DNA"/>
</dbReference>
<dbReference type="RefSeq" id="WP_095510402.1">
    <property type="nucleotide sequence ID" value="NZ_MQWD01000001.1"/>
</dbReference>
<evidence type="ECO:0000313" key="1">
    <source>
        <dbReference type="EMBL" id="PAP76736.1"/>
    </source>
</evidence>
<keyword evidence="2" id="KW-1185">Reference proteome</keyword>
<organism evidence="1 2">
    <name type="scientific">Rubrivirga marina</name>
    <dbReference type="NCBI Taxonomy" id="1196024"/>
    <lineage>
        <taxon>Bacteria</taxon>
        <taxon>Pseudomonadati</taxon>
        <taxon>Rhodothermota</taxon>
        <taxon>Rhodothermia</taxon>
        <taxon>Rhodothermales</taxon>
        <taxon>Rubricoccaceae</taxon>
        <taxon>Rubrivirga</taxon>
    </lineage>
</organism>
<evidence type="ECO:0000313" key="2">
    <source>
        <dbReference type="Proteomes" id="UP000216339"/>
    </source>
</evidence>
<gene>
    <name evidence="1" type="ORF">BSZ37_09955</name>
</gene>
<dbReference type="AlphaFoldDB" id="A0A271IZS0"/>
<accession>A0A271IZS0</accession>
<protein>
    <submittedName>
        <fullName evidence="1">Uncharacterized protein</fullName>
    </submittedName>
</protein>
<dbReference type="Proteomes" id="UP000216339">
    <property type="component" value="Unassembled WGS sequence"/>
</dbReference>
<proteinExistence type="predicted"/>
<dbReference type="OrthoDB" id="9778153at2"/>
<reference evidence="1 2" key="1">
    <citation type="submission" date="2016-11" db="EMBL/GenBank/DDBJ databases">
        <title>Study of marine rhodopsin-containing bacteria.</title>
        <authorList>
            <person name="Yoshizawa S."/>
            <person name="Kumagai Y."/>
            <person name="Kogure K."/>
        </authorList>
    </citation>
    <scope>NUCLEOTIDE SEQUENCE [LARGE SCALE GENOMIC DNA]</scope>
    <source>
        <strain evidence="1 2">SAORIC-28</strain>
    </source>
</reference>